<dbReference type="EMBL" id="JACHBQ010000001">
    <property type="protein sequence ID" value="MBB5640568.1"/>
    <property type="molecule type" value="Genomic_DNA"/>
</dbReference>
<dbReference type="AlphaFoldDB" id="A0A7W9E2W7"/>
<evidence type="ECO:0000256" key="1">
    <source>
        <dbReference type="SAM" id="MobiDB-lite"/>
    </source>
</evidence>
<feature type="compositionally biased region" description="Polar residues" evidence="1">
    <location>
        <begin position="18"/>
        <end position="30"/>
    </location>
</feature>
<protein>
    <submittedName>
        <fullName evidence="2">Uncharacterized protein</fullName>
    </submittedName>
</protein>
<reference evidence="2 3" key="1">
    <citation type="submission" date="2020-08" db="EMBL/GenBank/DDBJ databases">
        <title>Sequencing the genomes of 1000 actinobacteria strains.</title>
        <authorList>
            <person name="Klenk H.-P."/>
        </authorList>
    </citation>
    <scope>NUCLEOTIDE SEQUENCE [LARGE SCALE GENOMIC DNA]</scope>
    <source>
        <strain evidence="2 3">DSM 21065</strain>
    </source>
</reference>
<comment type="caution">
    <text evidence="2">The sequence shown here is derived from an EMBL/GenBank/DDBJ whole genome shotgun (WGS) entry which is preliminary data.</text>
</comment>
<gene>
    <name evidence="2" type="ORF">BJ997_001116</name>
</gene>
<feature type="region of interest" description="Disordered" evidence="1">
    <location>
        <begin position="1"/>
        <end position="57"/>
    </location>
</feature>
<evidence type="ECO:0000313" key="3">
    <source>
        <dbReference type="Proteomes" id="UP000561726"/>
    </source>
</evidence>
<feature type="compositionally biased region" description="Basic and acidic residues" evidence="1">
    <location>
        <begin position="1"/>
        <end position="13"/>
    </location>
</feature>
<dbReference type="Proteomes" id="UP000561726">
    <property type="component" value="Unassembled WGS sequence"/>
</dbReference>
<name>A0A7W9E2W7_9MICO</name>
<proteinExistence type="predicted"/>
<organism evidence="2 3">
    <name type="scientific">Cryobacterium roopkundense</name>
    <dbReference type="NCBI Taxonomy" id="1001240"/>
    <lineage>
        <taxon>Bacteria</taxon>
        <taxon>Bacillati</taxon>
        <taxon>Actinomycetota</taxon>
        <taxon>Actinomycetes</taxon>
        <taxon>Micrococcales</taxon>
        <taxon>Microbacteriaceae</taxon>
        <taxon>Cryobacterium</taxon>
    </lineage>
</organism>
<sequence>MESLTKEISRDLILRPGDSQSNPWARPNSSTHKRRNFPDQHKQNPTQGYIPLTISVR</sequence>
<accession>A0A7W9E2W7</accession>
<evidence type="ECO:0000313" key="2">
    <source>
        <dbReference type="EMBL" id="MBB5640568.1"/>
    </source>
</evidence>